<organism evidence="2 3">
    <name type="scientific">Paraburkholderia fungorum</name>
    <dbReference type="NCBI Taxonomy" id="134537"/>
    <lineage>
        <taxon>Bacteria</taxon>
        <taxon>Pseudomonadati</taxon>
        <taxon>Pseudomonadota</taxon>
        <taxon>Betaproteobacteria</taxon>
        <taxon>Burkholderiales</taxon>
        <taxon>Burkholderiaceae</taxon>
        <taxon>Paraburkholderia</taxon>
    </lineage>
</organism>
<feature type="transmembrane region" description="Helical" evidence="1">
    <location>
        <begin position="83"/>
        <end position="102"/>
    </location>
</feature>
<evidence type="ECO:0000313" key="2">
    <source>
        <dbReference type="EMBL" id="RKF48365.1"/>
    </source>
</evidence>
<feature type="transmembrane region" description="Helical" evidence="1">
    <location>
        <begin position="114"/>
        <end position="138"/>
    </location>
</feature>
<name>A0A3R7INV6_9BURK</name>
<dbReference type="OrthoDB" id="8850092at2"/>
<evidence type="ECO:0000256" key="1">
    <source>
        <dbReference type="SAM" id="Phobius"/>
    </source>
</evidence>
<feature type="transmembrane region" description="Helical" evidence="1">
    <location>
        <begin position="45"/>
        <end position="77"/>
    </location>
</feature>
<evidence type="ECO:0000313" key="3">
    <source>
        <dbReference type="Proteomes" id="UP000283709"/>
    </source>
</evidence>
<feature type="transmembrane region" description="Helical" evidence="1">
    <location>
        <begin position="197"/>
        <end position="222"/>
    </location>
</feature>
<dbReference type="EMBL" id="MCAS01000008">
    <property type="protein sequence ID" value="RKF48365.1"/>
    <property type="molecule type" value="Genomic_DNA"/>
</dbReference>
<proteinExistence type="predicted"/>
<accession>A0A3R7INV6</accession>
<reference evidence="2 3" key="1">
    <citation type="submission" date="2016-07" db="EMBL/GenBank/DDBJ databases">
        <title>Genome analysis of Burkholderia fungorum ES3-20.</title>
        <authorList>
            <person name="Xu D."/>
            <person name="Yao R."/>
            <person name="Zheng S."/>
        </authorList>
    </citation>
    <scope>NUCLEOTIDE SEQUENCE [LARGE SCALE GENOMIC DNA]</scope>
    <source>
        <strain evidence="2 3">ES3-20</strain>
    </source>
</reference>
<dbReference type="AlphaFoldDB" id="A0A3R7INV6"/>
<keyword evidence="1" id="KW-0812">Transmembrane</keyword>
<keyword evidence="1" id="KW-1133">Transmembrane helix</keyword>
<keyword evidence="1" id="KW-0472">Membrane</keyword>
<feature type="transmembrane region" description="Helical" evidence="1">
    <location>
        <begin position="12"/>
        <end position="33"/>
    </location>
</feature>
<sequence>MIGGVWPQTGLWLAVAASGLYHGLNPAMGWPLAVSSGLMDRRARALFSALLYLAAGHVLAMFVVMVPFAMLAILLAWQREIQIGASVLVIAFGAWLLIWRRHPRVLARIPPSRLALWSFAVAIAHGAGLMLVPVYLGLCRSYEMDQGHQAARALIDANLGMALLVSGVHATAMIAVGGLLAWLVYRYLGLKFVSRSWFNLDAVWAMSLILVGTLSLVFNAAVAAGEG</sequence>
<gene>
    <name evidence="2" type="ORF">BCY88_21805</name>
</gene>
<dbReference type="RefSeq" id="WP_120344060.1">
    <property type="nucleotide sequence ID" value="NZ_MCAS01000008.1"/>
</dbReference>
<comment type="caution">
    <text evidence="2">The sequence shown here is derived from an EMBL/GenBank/DDBJ whole genome shotgun (WGS) entry which is preliminary data.</text>
</comment>
<dbReference type="Proteomes" id="UP000283709">
    <property type="component" value="Unassembled WGS sequence"/>
</dbReference>
<feature type="transmembrane region" description="Helical" evidence="1">
    <location>
        <begin position="158"/>
        <end position="185"/>
    </location>
</feature>
<protein>
    <submittedName>
        <fullName evidence="2">Uncharacterized protein</fullName>
    </submittedName>
</protein>